<dbReference type="Proteomes" id="UP000784294">
    <property type="component" value="Unassembled WGS sequence"/>
</dbReference>
<protein>
    <submittedName>
        <fullName evidence="1">Uncharacterized protein</fullName>
    </submittedName>
</protein>
<gene>
    <name evidence="1" type="ORF">PXEA_LOCUS33655</name>
</gene>
<evidence type="ECO:0000313" key="2">
    <source>
        <dbReference type="Proteomes" id="UP000784294"/>
    </source>
</evidence>
<name>A0A3S5BC81_9PLAT</name>
<organism evidence="1 2">
    <name type="scientific">Protopolystoma xenopodis</name>
    <dbReference type="NCBI Taxonomy" id="117903"/>
    <lineage>
        <taxon>Eukaryota</taxon>
        <taxon>Metazoa</taxon>
        <taxon>Spiralia</taxon>
        <taxon>Lophotrochozoa</taxon>
        <taxon>Platyhelminthes</taxon>
        <taxon>Monogenea</taxon>
        <taxon>Polyopisthocotylea</taxon>
        <taxon>Polystomatidea</taxon>
        <taxon>Polystomatidae</taxon>
        <taxon>Protopolystoma</taxon>
    </lineage>
</organism>
<reference evidence="1" key="1">
    <citation type="submission" date="2018-11" db="EMBL/GenBank/DDBJ databases">
        <authorList>
            <consortium name="Pathogen Informatics"/>
        </authorList>
    </citation>
    <scope>NUCLEOTIDE SEQUENCE</scope>
</reference>
<keyword evidence="2" id="KW-1185">Reference proteome</keyword>
<evidence type="ECO:0000313" key="1">
    <source>
        <dbReference type="EMBL" id="VEL40215.1"/>
    </source>
</evidence>
<sequence>MPEKREILLNESVGPTGIALKSAGQCLQFRLWKVVCKTFWCRVKAPAELSPLQPSSLRLLESYGSGKMTNHFPAVPYPPRLLLGCKVGVGWGEKDMLAKWNRGNR</sequence>
<dbReference type="EMBL" id="CAAALY010264079">
    <property type="protein sequence ID" value="VEL40215.1"/>
    <property type="molecule type" value="Genomic_DNA"/>
</dbReference>
<proteinExistence type="predicted"/>
<dbReference type="AlphaFoldDB" id="A0A3S5BC81"/>
<accession>A0A3S5BC81</accession>
<comment type="caution">
    <text evidence="1">The sequence shown here is derived from an EMBL/GenBank/DDBJ whole genome shotgun (WGS) entry which is preliminary data.</text>
</comment>